<proteinExistence type="predicted"/>
<protein>
    <submittedName>
        <fullName evidence="2">Uncharacterized protein</fullName>
    </submittedName>
</protein>
<reference evidence="3" key="1">
    <citation type="journal article" date="2019" name="Int. J. Syst. Evol. Microbiol.">
        <title>The Global Catalogue of Microorganisms (GCM) 10K type strain sequencing project: providing services to taxonomists for standard genome sequencing and annotation.</title>
        <authorList>
            <consortium name="The Broad Institute Genomics Platform"/>
            <consortium name="The Broad Institute Genome Sequencing Center for Infectious Disease"/>
            <person name="Wu L."/>
            <person name="Ma J."/>
        </authorList>
    </citation>
    <scope>NUCLEOTIDE SEQUENCE [LARGE SCALE GENOMIC DNA]</scope>
    <source>
        <strain evidence="3">CGMCC 4.7357</strain>
    </source>
</reference>
<organism evidence="2 3">
    <name type="scientific">Falsiporphyromonas endometrii</name>
    <dbReference type="NCBI Taxonomy" id="1387297"/>
    <lineage>
        <taxon>Bacteria</taxon>
        <taxon>Pseudomonadati</taxon>
        <taxon>Bacteroidota</taxon>
        <taxon>Bacteroidia</taxon>
        <taxon>Bacteroidales</taxon>
        <taxon>Porphyromonadaceae</taxon>
        <taxon>Falsiporphyromonas</taxon>
    </lineage>
</organism>
<gene>
    <name evidence="2" type="ORF">ACFO3G_06255</name>
</gene>
<evidence type="ECO:0000313" key="3">
    <source>
        <dbReference type="Proteomes" id="UP001596020"/>
    </source>
</evidence>
<comment type="caution">
    <text evidence="2">The sequence shown here is derived from an EMBL/GenBank/DDBJ whole genome shotgun (WGS) entry which is preliminary data.</text>
</comment>
<dbReference type="Proteomes" id="UP001596020">
    <property type="component" value="Unassembled WGS sequence"/>
</dbReference>
<evidence type="ECO:0000313" key="2">
    <source>
        <dbReference type="EMBL" id="MFC4666198.1"/>
    </source>
</evidence>
<accession>A0ABV9K8C3</accession>
<name>A0ABV9K8C3_9PORP</name>
<feature type="region of interest" description="Disordered" evidence="1">
    <location>
        <begin position="1"/>
        <end position="27"/>
    </location>
</feature>
<dbReference type="EMBL" id="JBHSGO010000182">
    <property type="protein sequence ID" value="MFC4666198.1"/>
    <property type="molecule type" value="Genomic_DNA"/>
</dbReference>
<sequence>MKKTDKTSTAKKTAAKKSTTKKASSKKVEVAEEVYAAIAMALYQEGYDVHDENPRFTLKRTPSVSAWGLKSHLMLKEPQRY</sequence>
<keyword evidence="3" id="KW-1185">Reference proteome</keyword>
<feature type="compositionally biased region" description="Basic residues" evidence="1">
    <location>
        <begin position="13"/>
        <end position="25"/>
    </location>
</feature>
<dbReference type="RefSeq" id="WP_380079031.1">
    <property type="nucleotide sequence ID" value="NZ_JBHSGO010000182.1"/>
</dbReference>
<evidence type="ECO:0000256" key="1">
    <source>
        <dbReference type="SAM" id="MobiDB-lite"/>
    </source>
</evidence>